<dbReference type="Proteomes" id="UP001176941">
    <property type="component" value="Chromosome 26"/>
</dbReference>
<sequence length="106" mass="11820">MHPAVRRPEQEALRRSPPSSCYLSGLWAPLATSFPGERVGNQSCWQEARAFHPPRDGSKLQRQRLGRTWERHSAFIEGFGEGHRQLGDRTCIVEGASPVSAASRLP</sequence>
<proteinExistence type="predicted"/>
<protein>
    <submittedName>
        <fullName evidence="1">Uncharacterized protein</fullName>
    </submittedName>
</protein>
<reference evidence="1" key="1">
    <citation type="submission" date="2023-04" db="EMBL/GenBank/DDBJ databases">
        <authorList>
            <consortium name="ELIXIR-Norway"/>
        </authorList>
    </citation>
    <scope>NUCLEOTIDE SEQUENCE [LARGE SCALE GENOMIC DNA]</scope>
</reference>
<organism evidence="1 2">
    <name type="scientific">Rangifer tarandus platyrhynchus</name>
    <name type="common">Svalbard reindeer</name>
    <dbReference type="NCBI Taxonomy" id="3082113"/>
    <lineage>
        <taxon>Eukaryota</taxon>
        <taxon>Metazoa</taxon>
        <taxon>Chordata</taxon>
        <taxon>Craniata</taxon>
        <taxon>Vertebrata</taxon>
        <taxon>Euteleostomi</taxon>
        <taxon>Mammalia</taxon>
        <taxon>Eutheria</taxon>
        <taxon>Laurasiatheria</taxon>
        <taxon>Artiodactyla</taxon>
        <taxon>Ruminantia</taxon>
        <taxon>Pecora</taxon>
        <taxon>Cervidae</taxon>
        <taxon>Odocoileinae</taxon>
        <taxon>Rangifer</taxon>
    </lineage>
</organism>
<evidence type="ECO:0000313" key="1">
    <source>
        <dbReference type="EMBL" id="CAI9167316.1"/>
    </source>
</evidence>
<accession>A0ABN8Z300</accession>
<evidence type="ECO:0000313" key="2">
    <source>
        <dbReference type="Proteomes" id="UP001176941"/>
    </source>
</evidence>
<dbReference type="EMBL" id="OX459962">
    <property type="protein sequence ID" value="CAI9167316.1"/>
    <property type="molecule type" value="Genomic_DNA"/>
</dbReference>
<gene>
    <name evidence="1" type="ORF">MRATA1EN1_LOCUS16278</name>
</gene>
<keyword evidence="2" id="KW-1185">Reference proteome</keyword>
<name>A0ABN8Z300_RANTA</name>